<evidence type="ECO:0000256" key="1">
    <source>
        <dbReference type="ARBA" id="ARBA00000382"/>
    </source>
</evidence>
<dbReference type="SMART" id="SM00768">
    <property type="entry name" value="X8"/>
    <property type="match status" value="1"/>
</dbReference>
<evidence type="ECO:0000256" key="9">
    <source>
        <dbReference type="ARBA" id="ARBA00022821"/>
    </source>
</evidence>
<evidence type="ECO:0000256" key="13">
    <source>
        <dbReference type="ARBA" id="ARBA00023288"/>
    </source>
</evidence>
<sequence length="484" mass="53658">MAPNCGHVVTFLIVFLTVVSSVCAWVGVNWGTMAMHQLPPEKVVKMLKENGFGKLKLFDADEWIMAALMGTDIEVMVAIPNNMLEKISNSPRAADSWVNENVTSYLFTGGVKIKYVAVGNEPFLTAYNGTYAKKTLPALKNIQTSLDKAGLGSKVKITVPFNADIYYSPDSNPVPSAGDFRPEMRDLTIEIIQFLYSNNAPFTVNIYPFLSLYGNEDFPLDFAFFDGGNKPLRDGKALYTNVFDANLDTLLWALDKAGYPDMKVIIGEIGWPTDGDKNANAKNAKRFNFGLLKHALSGKGTHKRKGTVDLYLFSLIDENTKSVAPGNFERHWGIFEFDGKPKYELDLTGQHKQKGLIPVEGIKYLEKRWCILDPDATNWDGLADNIDYACSLSDCTSLGYGSTCNKLSLQGNASYAFNMYYQVYNQKDWDCDFSGLAIITHKDPSENGCQFPVMIARSSSLLLHGGLSDILKKAVRLKDLGNHG</sequence>
<dbReference type="FunFam" id="3.20.20.80:FF:000008">
    <property type="entry name" value="Glucan endo-1,3-beta-glucosidase 5"/>
    <property type="match status" value="1"/>
</dbReference>
<evidence type="ECO:0000256" key="3">
    <source>
        <dbReference type="ARBA" id="ARBA00008773"/>
    </source>
</evidence>
<evidence type="ECO:0000256" key="14">
    <source>
        <dbReference type="ARBA" id="ARBA00023295"/>
    </source>
</evidence>
<feature type="signal peptide" evidence="19">
    <location>
        <begin position="1"/>
        <end position="24"/>
    </location>
</feature>
<evidence type="ECO:0000313" key="21">
    <source>
        <dbReference type="EMBL" id="RDY06473.1"/>
    </source>
</evidence>
<organism evidence="21 22">
    <name type="scientific">Mucuna pruriens</name>
    <name type="common">Velvet bean</name>
    <name type="synonym">Dolichos pruriens</name>
    <dbReference type="NCBI Taxonomy" id="157652"/>
    <lineage>
        <taxon>Eukaryota</taxon>
        <taxon>Viridiplantae</taxon>
        <taxon>Streptophyta</taxon>
        <taxon>Embryophyta</taxon>
        <taxon>Tracheophyta</taxon>
        <taxon>Spermatophyta</taxon>
        <taxon>Magnoliopsida</taxon>
        <taxon>eudicotyledons</taxon>
        <taxon>Gunneridae</taxon>
        <taxon>Pentapetalae</taxon>
        <taxon>rosids</taxon>
        <taxon>fabids</taxon>
        <taxon>Fabales</taxon>
        <taxon>Fabaceae</taxon>
        <taxon>Papilionoideae</taxon>
        <taxon>50 kb inversion clade</taxon>
        <taxon>NPAAA clade</taxon>
        <taxon>indigoferoid/millettioid clade</taxon>
        <taxon>Phaseoleae</taxon>
        <taxon>Mucuna</taxon>
    </lineage>
</organism>
<evidence type="ECO:0000256" key="2">
    <source>
        <dbReference type="ARBA" id="ARBA00004609"/>
    </source>
</evidence>
<dbReference type="OrthoDB" id="408788at2759"/>
<dbReference type="SUPFAM" id="SSF51445">
    <property type="entry name" value="(Trans)glycosidases"/>
    <property type="match status" value="1"/>
</dbReference>
<dbReference type="InterPro" id="IPR012946">
    <property type="entry name" value="X8"/>
</dbReference>
<feature type="non-terminal residue" evidence="21">
    <location>
        <position position="484"/>
    </location>
</feature>
<name>A0A371HUK6_MUCPR</name>
<evidence type="ECO:0000256" key="19">
    <source>
        <dbReference type="SAM" id="SignalP"/>
    </source>
</evidence>
<proteinExistence type="inferred from homology"/>
<comment type="similarity">
    <text evidence="3 17">Belongs to the glycosyl hydrolase 17 family.</text>
</comment>
<dbReference type="Gene3D" id="1.20.58.1040">
    <property type="match status" value="1"/>
</dbReference>
<evidence type="ECO:0000313" key="22">
    <source>
        <dbReference type="Proteomes" id="UP000257109"/>
    </source>
</evidence>
<protein>
    <recommendedName>
        <fullName evidence="4">glucan endo-1,3-beta-D-glucosidase</fullName>
        <ecNumber evidence="4">3.2.1.39</ecNumber>
    </recommendedName>
    <alternativeName>
        <fullName evidence="15">(1-&gt;3)-beta-glucan endohydrolase</fullName>
    </alternativeName>
    <alternativeName>
        <fullName evidence="16">Beta-1,3-endoglucanase</fullName>
    </alternativeName>
</protein>
<dbReference type="STRING" id="157652.A0A371HUK6"/>
<keyword evidence="6" id="KW-0336">GPI-anchor</keyword>
<evidence type="ECO:0000259" key="20">
    <source>
        <dbReference type="SMART" id="SM00768"/>
    </source>
</evidence>
<evidence type="ECO:0000256" key="10">
    <source>
        <dbReference type="ARBA" id="ARBA00023136"/>
    </source>
</evidence>
<dbReference type="GO" id="GO:0042973">
    <property type="term" value="F:glucan endo-1,3-beta-D-glucosidase activity"/>
    <property type="evidence" value="ECO:0007669"/>
    <property type="project" value="UniProtKB-EC"/>
</dbReference>
<dbReference type="GO" id="GO:0006952">
    <property type="term" value="P:defense response"/>
    <property type="evidence" value="ECO:0007669"/>
    <property type="project" value="UniProtKB-KW"/>
</dbReference>
<feature type="non-terminal residue" evidence="21">
    <location>
        <position position="1"/>
    </location>
</feature>
<dbReference type="GO" id="GO:0005975">
    <property type="term" value="P:carbohydrate metabolic process"/>
    <property type="evidence" value="ECO:0007669"/>
    <property type="project" value="InterPro"/>
</dbReference>
<dbReference type="PANTHER" id="PTHR32227">
    <property type="entry name" value="GLUCAN ENDO-1,3-BETA-GLUCOSIDASE BG1-RELATED-RELATED"/>
    <property type="match status" value="1"/>
</dbReference>
<keyword evidence="13" id="KW-0449">Lipoprotein</keyword>
<keyword evidence="14 18" id="KW-0326">Glycosidase</keyword>
<dbReference type="AlphaFoldDB" id="A0A371HUK6"/>
<dbReference type="Proteomes" id="UP000257109">
    <property type="component" value="Unassembled WGS sequence"/>
</dbReference>
<evidence type="ECO:0000256" key="5">
    <source>
        <dbReference type="ARBA" id="ARBA00022475"/>
    </source>
</evidence>
<evidence type="ECO:0000256" key="6">
    <source>
        <dbReference type="ARBA" id="ARBA00022622"/>
    </source>
</evidence>
<evidence type="ECO:0000256" key="11">
    <source>
        <dbReference type="ARBA" id="ARBA00023157"/>
    </source>
</evidence>
<dbReference type="EMBL" id="QJKJ01001681">
    <property type="protein sequence ID" value="RDY06473.1"/>
    <property type="molecule type" value="Genomic_DNA"/>
</dbReference>
<dbReference type="InterPro" id="IPR017853">
    <property type="entry name" value="GH"/>
</dbReference>
<evidence type="ECO:0000256" key="16">
    <source>
        <dbReference type="ARBA" id="ARBA00033417"/>
    </source>
</evidence>
<accession>A0A371HUK6</accession>
<comment type="caution">
    <text evidence="21">The sequence shown here is derived from an EMBL/GenBank/DDBJ whole genome shotgun (WGS) entry which is preliminary data.</text>
</comment>
<keyword evidence="10" id="KW-0472">Membrane</keyword>
<comment type="catalytic activity">
    <reaction evidence="1">
        <text>Hydrolysis of (1-&gt;3)-beta-D-glucosidic linkages in (1-&gt;3)-beta-D-glucans.</text>
        <dbReference type="EC" id="3.2.1.39"/>
    </reaction>
</comment>
<dbReference type="GO" id="GO:0098552">
    <property type="term" value="C:side of membrane"/>
    <property type="evidence" value="ECO:0007669"/>
    <property type="project" value="UniProtKB-KW"/>
</dbReference>
<dbReference type="GO" id="GO:0005886">
    <property type="term" value="C:plasma membrane"/>
    <property type="evidence" value="ECO:0007669"/>
    <property type="project" value="UniProtKB-SubCell"/>
</dbReference>
<dbReference type="FunFam" id="1.20.58.1040:FF:000002">
    <property type="entry name" value="Glucan endo-1,3-beta-glucosidase 8"/>
    <property type="match status" value="1"/>
</dbReference>
<keyword evidence="12" id="KW-0325">Glycoprotein</keyword>
<evidence type="ECO:0000256" key="12">
    <source>
        <dbReference type="ARBA" id="ARBA00023180"/>
    </source>
</evidence>
<keyword evidence="8 18" id="KW-0378">Hydrolase</keyword>
<dbReference type="PROSITE" id="PS00587">
    <property type="entry name" value="GLYCOSYL_HYDROL_F17"/>
    <property type="match status" value="1"/>
</dbReference>
<comment type="subcellular location">
    <subcellularLocation>
        <location evidence="2">Cell membrane</location>
        <topology evidence="2">Lipid-anchor</topology>
        <topology evidence="2">GPI-anchor</topology>
    </subcellularLocation>
</comment>
<evidence type="ECO:0000256" key="8">
    <source>
        <dbReference type="ARBA" id="ARBA00022801"/>
    </source>
</evidence>
<dbReference type="InterPro" id="IPR000490">
    <property type="entry name" value="Glyco_hydro_17"/>
</dbReference>
<dbReference type="Pfam" id="PF07983">
    <property type="entry name" value="X8"/>
    <property type="match status" value="1"/>
</dbReference>
<keyword evidence="5" id="KW-1003">Cell membrane</keyword>
<gene>
    <name evidence="21" type="ORF">CR513_09518</name>
</gene>
<dbReference type="InterPro" id="IPR044965">
    <property type="entry name" value="Glyco_hydro_17_plant"/>
</dbReference>
<keyword evidence="7 19" id="KW-0732">Signal</keyword>
<feature type="chain" id="PRO_5016737263" description="glucan endo-1,3-beta-D-glucosidase" evidence="19">
    <location>
        <begin position="25"/>
        <end position="484"/>
    </location>
</feature>
<evidence type="ECO:0000256" key="18">
    <source>
        <dbReference type="RuleBase" id="RU004336"/>
    </source>
</evidence>
<dbReference type="Gene3D" id="3.20.20.80">
    <property type="entry name" value="Glycosidases"/>
    <property type="match status" value="1"/>
</dbReference>
<feature type="domain" description="X8" evidence="20">
    <location>
        <begin position="368"/>
        <end position="451"/>
    </location>
</feature>
<keyword evidence="9" id="KW-0611">Plant defense</keyword>
<dbReference type="EC" id="3.2.1.39" evidence="4"/>
<reference evidence="21" key="1">
    <citation type="submission" date="2018-05" db="EMBL/GenBank/DDBJ databases">
        <title>Draft genome of Mucuna pruriens seed.</title>
        <authorList>
            <person name="Nnadi N.E."/>
            <person name="Vos R."/>
            <person name="Hasami M.H."/>
            <person name="Devisetty U.K."/>
            <person name="Aguiy J.C."/>
        </authorList>
    </citation>
    <scope>NUCLEOTIDE SEQUENCE [LARGE SCALE GENOMIC DNA]</scope>
    <source>
        <strain evidence="21">JCA_2017</strain>
    </source>
</reference>
<keyword evidence="11" id="KW-1015">Disulfide bond</keyword>
<evidence type="ECO:0000256" key="7">
    <source>
        <dbReference type="ARBA" id="ARBA00022729"/>
    </source>
</evidence>
<evidence type="ECO:0000256" key="15">
    <source>
        <dbReference type="ARBA" id="ARBA00033335"/>
    </source>
</evidence>
<evidence type="ECO:0000256" key="17">
    <source>
        <dbReference type="RuleBase" id="RU004335"/>
    </source>
</evidence>
<evidence type="ECO:0000256" key="4">
    <source>
        <dbReference type="ARBA" id="ARBA00012780"/>
    </source>
</evidence>
<dbReference type="Pfam" id="PF00332">
    <property type="entry name" value="Glyco_hydro_17"/>
    <property type="match status" value="1"/>
</dbReference>
<keyword evidence="22" id="KW-1185">Reference proteome</keyword>